<dbReference type="PROSITE" id="PS51257">
    <property type="entry name" value="PROKAR_LIPOPROTEIN"/>
    <property type="match status" value="1"/>
</dbReference>
<dbReference type="EMBL" id="JACGWU010000010">
    <property type="protein sequence ID" value="MBA8830000.1"/>
    <property type="molecule type" value="Genomic_DNA"/>
</dbReference>
<evidence type="ECO:0000313" key="4">
    <source>
        <dbReference type="Proteomes" id="UP000524237"/>
    </source>
</evidence>
<dbReference type="InterPro" id="IPR015168">
    <property type="entry name" value="SsuA/THI5"/>
</dbReference>
<evidence type="ECO:0000313" key="3">
    <source>
        <dbReference type="EMBL" id="MBA8830000.1"/>
    </source>
</evidence>
<gene>
    <name evidence="3" type="ORF">FB555_002127</name>
</gene>
<protein>
    <submittedName>
        <fullName evidence="3">NitT/TauT family transport system substrate-binding protein</fullName>
    </submittedName>
</protein>
<feature type="chain" id="PRO_5039510623" evidence="1">
    <location>
        <begin position="20"/>
        <end position="321"/>
    </location>
</feature>
<dbReference type="AlphaFoldDB" id="A0A7W3JVL8"/>
<keyword evidence="4" id="KW-1185">Reference proteome</keyword>
<feature type="domain" description="SsuA/THI5-like" evidence="2">
    <location>
        <begin position="54"/>
        <end position="262"/>
    </location>
</feature>
<evidence type="ECO:0000256" key="1">
    <source>
        <dbReference type="SAM" id="SignalP"/>
    </source>
</evidence>
<dbReference type="SUPFAM" id="SSF53850">
    <property type="entry name" value="Periplasmic binding protein-like II"/>
    <property type="match status" value="1"/>
</dbReference>
<dbReference type="PANTHER" id="PTHR30024">
    <property type="entry name" value="ALIPHATIC SULFONATES-BINDING PROTEIN-RELATED"/>
    <property type="match status" value="1"/>
</dbReference>
<dbReference type="Proteomes" id="UP000524237">
    <property type="component" value="Unassembled WGS sequence"/>
</dbReference>
<accession>A0A7W3JVL8</accession>
<reference evidence="3 4" key="1">
    <citation type="submission" date="2020-07" db="EMBL/GenBank/DDBJ databases">
        <title>Sequencing the genomes of 1000 actinobacteria strains.</title>
        <authorList>
            <person name="Klenk H.-P."/>
        </authorList>
    </citation>
    <scope>NUCLEOTIDE SEQUENCE [LARGE SCALE GENOMIC DNA]</scope>
    <source>
        <strain evidence="3 4">DSM 23737</strain>
    </source>
</reference>
<sequence>MKRLPLLALFFGATLVLSACSSGSGDATAPSGDAPVTVNVAETAGMPSAFLDYGVQQGFFSAEGLDLVVDTGAGGAAAIPGVVSGTTHFAGSNVVSVLLAQSKGLPLMIIAPGTSATKTVGEDFSAVLVPGASAIQGPNDLAGKTIAVNTLENIGEVTIKTALEATGVDVSGISFVELGFPSMLAALDSGQIDAAWVIEPFVTSGLNAGDRSVLSPYVEALPGLMVGCYVASESYAADNPEIVASFQRGVAATAASIAADPASFRTALTTLASIPDAAAQALVLPIWNSDVDLNSLTFMEEQMFAYGLTTARVDIPSVLLK</sequence>
<dbReference type="RefSeq" id="WP_182485416.1">
    <property type="nucleotide sequence ID" value="NZ_JACGWU010000010.1"/>
</dbReference>
<dbReference type="Pfam" id="PF09084">
    <property type="entry name" value="NMT1"/>
    <property type="match status" value="1"/>
</dbReference>
<organism evidence="3 4">
    <name type="scientific">Alpinimonas psychrophila</name>
    <dbReference type="NCBI Taxonomy" id="748908"/>
    <lineage>
        <taxon>Bacteria</taxon>
        <taxon>Bacillati</taxon>
        <taxon>Actinomycetota</taxon>
        <taxon>Actinomycetes</taxon>
        <taxon>Micrococcales</taxon>
        <taxon>Microbacteriaceae</taxon>
        <taxon>Alpinimonas</taxon>
    </lineage>
</organism>
<keyword evidence="1" id="KW-0732">Signal</keyword>
<feature type="signal peptide" evidence="1">
    <location>
        <begin position="1"/>
        <end position="19"/>
    </location>
</feature>
<dbReference type="Gene3D" id="3.40.190.10">
    <property type="entry name" value="Periplasmic binding protein-like II"/>
    <property type="match status" value="2"/>
</dbReference>
<evidence type="ECO:0000259" key="2">
    <source>
        <dbReference type="Pfam" id="PF09084"/>
    </source>
</evidence>
<comment type="caution">
    <text evidence="3">The sequence shown here is derived from an EMBL/GenBank/DDBJ whole genome shotgun (WGS) entry which is preliminary data.</text>
</comment>
<proteinExistence type="predicted"/>
<name>A0A7W3JVL8_9MICO</name>